<dbReference type="AlphaFoldDB" id="A0AAC9N111"/>
<proteinExistence type="predicted"/>
<accession>A0AAC9N111</accession>
<gene>
    <name evidence="2" type="ORF">TL08_26005</name>
</gene>
<reference evidence="3" key="1">
    <citation type="submission" date="2016-03" db="EMBL/GenBank/DDBJ databases">
        <title>Complete genome sequence of the type strain Actinoalloteichus hymeniacidonis DSM 45092.</title>
        <authorList>
            <person name="Schaffert L."/>
            <person name="Albersmeier A."/>
            <person name="Winkler A."/>
            <person name="Kalinowski J."/>
            <person name="Zotchev S."/>
            <person name="Ruckert C."/>
        </authorList>
    </citation>
    <scope>NUCLEOTIDE SEQUENCE [LARGE SCALE GENOMIC DNA]</scope>
    <source>
        <strain evidence="3">HPA177(T) (DSM 45092(T))</strain>
    </source>
</reference>
<dbReference type="KEGG" id="ahm:TL08_26005"/>
<evidence type="ECO:0000313" key="2">
    <source>
        <dbReference type="EMBL" id="AOS65970.1"/>
    </source>
</evidence>
<feature type="domain" description="DUF397" evidence="1">
    <location>
        <begin position="7"/>
        <end position="58"/>
    </location>
</feature>
<evidence type="ECO:0000313" key="3">
    <source>
        <dbReference type="Proteomes" id="UP000095210"/>
    </source>
</evidence>
<dbReference type="EMBL" id="CP014859">
    <property type="protein sequence ID" value="AOS65970.1"/>
    <property type="molecule type" value="Genomic_DNA"/>
</dbReference>
<dbReference type="RefSeq" id="WP_069852792.1">
    <property type="nucleotide sequence ID" value="NZ_CP014859.1"/>
</dbReference>
<dbReference type="InterPro" id="IPR007278">
    <property type="entry name" value="DUF397"/>
</dbReference>
<dbReference type="Pfam" id="PF04149">
    <property type="entry name" value="DUF397"/>
    <property type="match status" value="1"/>
</dbReference>
<evidence type="ECO:0000259" key="1">
    <source>
        <dbReference type="Pfam" id="PF04149"/>
    </source>
</evidence>
<dbReference type="Proteomes" id="UP000095210">
    <property type="component" value="Chromosome"/>
</dbReference>
<sequence length="63" mass="6858">MAASFTNWRKSQRSLSQGHCVEVGRLPELVGIRDSKNPDGGTLAVTRSTFGTLLASIKADRLR</sequence>
<organism evidence="2 3">
    <name type="scientific">Actinoalloteichus hymeniacidonis</name>
    <dbReference type="NCBI Taxonomy" id="340345"/>
    <lineage>
        <taxon>Bacteria</taxon>
        <taxon>Bacillati</taxon>
        <taxon>Actinomycetota</taxon>
        <taxon>Actinomycetes</taxon>
        <taxon>Pseudonocardiales</taxon>
        <taxon>Pseudonocardiaceae</taxon>
        <taxon>Actinoalloteichus</taxon>
    </lineage>
</organism>
<protein>
    <submittedName>
        <fullName evidence="2">DUF397 family protein</fullName>
    </submittedName>
</protein>
<keyword evidence="3" id="KW-1185">Reference proteome</keyword>
<name>A0AAC9N111_9PSEU</name>